<protein>
    <submittedName>
        <fullName evidence="1">Uncharacterized protein</fullName>
    </submittedName>
</protein>
<reference evidence="2" key="1">
    <citation type="journal article" date="2011" name="Nature">
        <title>Genome sequence and analysis of the tuber crop potato.</title>
        <authorList>
            <consortium name="The Potato Genome Sequencing Consortium"/>
        </authorList>
    </citation>
    <scope>NUCLEOTIDE SEQUENCE [LARGE SCALE GENOMIC DNA]</scope>
    <source>
        <strain evidence="2">cv. DM1-3 516 R44</strain>
    </source>
</reference>
<accession>M1DVN3</accession>
<organism evidence="1 2">
    <name type="scientific">Solanum tuberosum</name>
    <name type="common">Potato</name>
    <dbReference type="NCBI Taxonomy" id="4113"/>
    <lineage>
        <taxon>Eukaryota</taxon>
        <taxon>Viridiplantae</taxon>
        <taxon>Streptophyta</taxon>
        <taxon>Embryophyta</taxon>
        <taxon>Tracheophyta</taxon>
        <taxon>Spermatophyta</taxon>
        <taxon>Magnoliopsida</taxon>
        <taxon>eudicotyledons</taxon>
        <taxon>Gunneridae</taxon>
        <taxon>Pentapetalae</taxon>
        <taxon>asterids</taxon>
        <taxon>lamiids</taxon>
        <taxon>Solanales</taxon>
        <taxon>Solanaceae</taxon>
        <taxon>Solanoideae</taxon>
        <taxon>Solaneae</taxon>
        <taxon>Solanum</taxon>
    </lineage>
</organism>
<evidence type="ECO:0000313" key="1">
    <source>
        <dbReference type="EnsemblPlants" id="PGSC0003DMT400095131"/>
    </source>
</evidence>
<proteinExistence type="predicted"/>
<sequence length="106" mass="11620">MSTMRTKILALGGASPRRGHAPSKHNFNLPLVACLAKSALHMPHAQYIQSIDAYSMLHPIMMQARVLRANTRNANTVPLVPDHKVTNAKFGNVIQLLARTVANRAN</sequence>
<evidence type="ECO:0000313" key="2">
    <source>
        <dbReference type="Proteomes" id="UP000011115"/>
    </source>
</evidence>
<dbReference type="EnsemblPlants" id="PGSC0003DMT400095131">
    <property type="protein sequence ID" value="PGSC0003DMT400095131"/>
    <property type="gene ID" value="PGSC0003DMG400044702"/>
</dbReference>
<keyword evidence="2" id="KW-1185">Reference proteome</keyword>
<dbReference type="Proteomes" id="UP000011115">
    <property type="component" value="Unassembled WGS sequence"/>
</dbReference>
<dbReference type="InParanoid" id="M1DVN3"/>
<name>M1DVN3_SOLTU</name>
<dbReference type="PaxDb" id="4113-PGSC0003DMT400095131"/>
<dbReference type="Gramene" id="PGSC0003DMT400095131">
    <property type="protein sequence ID" value="PGSC0003DMT400095131"/>
    <property type="gene ID" value="PGSC0003DMG400044702"/>
</dbReference>
<dbReference type="HOGENOM" id="CLU_2227933_0_0_1"/>
<dbReference type="AlphaFoldDB" id="M1DVN3"/>
<reference evidence="1" key="2">
    <citation type="submission" date="2015-06" db="UniProtKB">
        <authorList>
            <consortium name="EnsemblPlants"/>
        </authorList>
    </citation>
    <scope>IDENTIFICATION</scope>
    <source>
        <strain evidence="1">DM1-3 516 R44</strain>
    </source>
</reference>